<dbReference type="Pfam" id="PF00536">
    <property type="entry name" value="SAM_1"/>
    <property type="match status" value="2"/>
</dbReference>
<protein>
    <recommendedName>
        <fullName evidence="10">Ankyrin repeat and SAM domain-containing protein 1A-like</fullName>
    </recommendedName>
</protein>
<dbReference type="InterPro" id="IPR006020">
    <property type="entry name" value="PTB/PI_dom"/>
</dbReference>
<evidence type="ECO:0000313" key="9">
    <source>
        <dbReference type="Proteomes" id="UP001274896"/>
    </source>
</evidence>
<keyword evidence="9" id="KW-1185">Reference proteome</keyword>
<evidence type="ECO:0000256" key="4">
    <source>
        <dbReference type="ARBA" id="ARBA00023043"/>
    </source>
</evidence>
<evidence type="ECO:0000256" key="2">
    <source>
        <dbReference type="ARBA" id="ARBA00022490"/>
    </source>
</evidence>
<evidence type="ECO:0000313" key="8">
    <source>
        <dbReference type="EMBL" id="KAK3556935.1"/>
    </source>
</evidence>
<evidence type="ECO:0000256" key="1">
    <source>
        <dbReference type="ARBA" id="ARBA00004496"/>
    </source>
</evidence>
<sequence>MMWQCHVSASECRCYRLNGFSLLKRLPLSADAAGSRVLEQSVGEWLEHVGFPQYESKLLLNGFDDLRFMGSNVMEDEDLREIGITDPGHRKKILHAAKSLPKVKALGCDGSTSLASWLDNLGLGEYLHNFLSSGYRTLECVKNLWELEIVNVLKIGLLGHRKRIIASIAERPYEEAPSKSNHFSQLKIQDLLSQNPAPLGYMDPYTSRSMDTLLPLGDYGRRGRGLDQECSVSLRSYNERPRSHDRHTDRHKESRRAPSQSAMYTTVSTWHHHPEKLITEACCYEASYLGSVIIKDLRGIESTQEACARIRKSKDHRKGPVIILSITYRGVKFIDAASKAIVAEHEIQNISCAAQDPDELRTFAYITKDLKSGNHFCHVFTTVEVTQTYEIILTLGQAFEVAYQMALQAQKARRHSSYSGANLEIIETKSSRPVSSRNSMRRTIVSYTIMGKTADLTVVQKTIIDPLHKEGKPHTVIAKEAGCSQSAVSKHVNRKLSGRKKCGRKRCTTNRENRSLMRIVKQNPFKNLSELHKEWTEAGVKASRATTHRHVKEFGFSCRIPLVKPLLNHRQRQRRLTWAKEKNWTVAQWSKVLFSDESKFCISFGNQGPRVWRKGGEAHSPSCLKSSVKFPQSVMIWGAMSSAGVGPLCFLKTKVTAPVYQEILEHFMLPSADQLFEDADFIFQQDLTLPTLPKAPEPHSSLPPPWQMEPIEQETDVQSLGSSWHFDPRDPSRPACSAKYETTIF</sequence>
<evidence type="ECO:0000259" key="6">
    <source>
        <dbReference type="PROSITE" id="PS01179"/>
    </source>
</evidence>
<dbReference type="CDD" id="cd09500">
    <property type="entry name" value="SAM_AIDA1AB-like_repeat2"/>
    <property type="match status" value="1"/>
</dbReference>
<keyword evidence="4" id="KW-0040">ANK repeat</keyword>
<dbReference type="InterPro" id="IPR041882">
    <property type="entry name" value="SAM_ANKS1_repeat2"/>
</dbReference>
<dbReference type="Gene3D" id="3.30.420.10">
    <property type="entry name" value="Ribonuclease H-like superfamily/Ribonuclease H"/>
    <property type="match status" value="1"/>
</dbReference>
<dbReference type="Gene3D" id="2.30.29.30">
    <property type="entry name" value="Pleckstrin-homology domain (PH domain)/Phosphotyrosine-binding domain (PTB)"/>
    <property type="match status" value="1"/>
</dbReference>
<dbReference type="CDD" id="cd01274">
    <property type="entry name" value="PTB_Anks"/>
    <property type="match status" value="1"/>
</dbReference>
<dbReference type="InterPro" id="IPR013761">
    <property type="entry name" value="SAM/pointed_sf"/>
</dbReference>
<evidence type="ECO:0008006" key="10">
    <source>
        <dbReference type="Google" id="ProtNLM"/>
    </source>
</evidence>
<dbReference type="InterPro" id="IPR041880">
    <property type="entry name" value="SAM_ANKS1_repeat1"/>
</dbReference>
<accession>A0AAE0RLI5</accession>
<dbReference type="SUPFAM" id="SSF50729">
    <property type="entry name" value="PH domain-like"/>
    <property type="match status" value="1"/>
</dbReference>
<dbReference type="Pfam" id="PF00640">
    <property type="entry name" value="PID"/>
    <property type="match status" value="1"/>
</dbReference>
<dbReference type="InterPro" id="IPR009057">
    <property type="entry name" value="Homeodomain-like_sf"/>
</dbReference>
<dbReference type="EMBL" id="JAUCMX010000001">
    <property type="protein sequence ID" value="KAK3556935.1"/>
    <property type="molecule type" value="Genomic_DNA"/>
</dbReference>
<dbReference type="SMART" id="SM00454">
    <property type="entry name" value="SAM"/>
    <property type="match status" value="2"/>
</dbReference>
<dbReference type="Proteomes" id="UP001274896">
    <property type="component" value="Unassembled WGS sequence"/>
</dbReference>
<dbReference type="InterPro" id="IPR002492">
    <property type="entry name" value="Transposase_Tc1-like"/>
</dbReference>
<evidence type="ECO:0000256" key="3">
    <source>
        <dbReference type="ARBA" id="ARBA00022737"/>
    </source>
</evidence>
<dbReference type="AlphaFoldDB" id="A0AAE0RLI5"/>
<feature type="domain" description="PID" evidence="6">
    <location>
        <begin position="282"/>
        <end position="417"/>
    </location>
</feature>
<dbReference type="CDD" id="cd09499">
    <property type="entry name" value="SAM_AIDA1AB-like_repeat1"/>
    <property type="match status" value="1"/>
</dbReference>
<dbReference type="GO" id="GO:0046875">
    <property type="term" value="F:ephrin receptor binding"/>
    <property type="evidence" value="ECO:0007669"/>
    <property type="project" value="TreeGrafter"/>
</dbReference>
<dbReference type="GO" id="GO:0048013">
    <property type="term" value="P:ephrin receptor signaling pathway"/>
    <property type="evidence" value="ECO:0007669"/>
    <property type="project" value="TreeGrafter"/>
</dbReference>
<dbReference type="GO" id="GO:0005829">
    <property type="term" value="C:cytosol"/>
    <property type="evidence" value="ECO:0007669"/>
    <property type="project" value="TreeGrafter"/>
</dbReference>
<evidence type="ECO:0000259" key="7">
    <source>
        <dbReference type="PROSITE" id="PS50105"/>
    </source>
</evidence>
<dbReference type="PANTHER" id="PTHR24174:SF5">
    <property type="entry name" value="ANKYRIN REPEAT AND SAM DOMAIN-CONTAINING PROTEIN 1A ISOFORM X1"/>
    <property type="match status" value="1"/>
</dbReference>
<dbReference type="InterPro" id="IPR001660">
    <property type="entry name" value="SAM"/>
</dbReference>
<dbReference type="GO" id="GO:0003677">
    <property type="term" value="F:DNA binding"/>
    <property type="evidence" value="ECO:0007669"/>
    <property type="project" value="InterPro"/>
</dbReference>
<dbReference type="PANTHER" id="PTHR24174">
    <property type="entry name" value="ANKYRIN REPEAT AND STERILE ALPHA MOTIF DOMAIN-CONTAINING PROTEIN 1"/>
    <property type="match status" value="1"/>
</dbReference>
<dbReference type="GO" id="GO:0006313">
    <property type="term" value="P:DNA transposition"/>
    <property type="evidence" value="ECO:0007669"/>
    <property type="project" value="InterPro"/>
</dbReference>
<dbReference type="PROSITE" id="PS01179">
    <property type="entry name" value="PID"/>
    <property type="match status" value="1"/>
</dbReference>
<dbReference type="SMART" id="SM00462">
    <property type="entry name" value="PTB"/>
    <property type="match status" value="1"/>
</dbReference>
<feature type="compositionally biased region" description="Basic and acidic residues" evidence="5">
    <location>
        <begin position="237"/>
        <end position="256"/>
    </location>
</feature>
<reference evidence="8" key="1">
    <citation type="submission" date="2023-06" db="EMBL/GenBank/DDBJ databases">
        <title>Male Hemibagrus guttatus genome.</title>
        <authorList>
            <person name="Bian C."/>
        </authorList>
    </citation>
    <scope>NUCLEOTIDE SEQUENCE</scope>
    <source>
        <strain evidence="8">Male_cb2023</strain>
        <tissue evidence="8">Muscle</tissue>
    </source>
</reference>
<gene>
    <name evidence="8" type="ORF">QTP70_022429</name>
</gene>
<comment type="subcellular location">
    <subcellularLocation>
        <location evidence="1">Cytoplasm</location>
    </subcellularLocation>
</comment>
<dbReference type="InterPro" id="IPR033635">
    <property type="entry name" value="ANKS1/Caskin"/>
</dbReference>
<dbReference type="InterPro" id="IPR011993">
    <property type="entry name" value="PH-like_dom_sf"/>
</dbReference>
<dbReference type="GO" id="GO:0015074">
    <property type="term" value="P:DNA integration"/>
    <property type="evidence" value="ECO:0007669"/>
    <property type="project" value="InterPro"/>
</dbReference>
<dbReference type="SUPFAM" id="SSF47769">
    <property type="entry name" value="SAM/Pointed domain"/>
    <property type="match status" value="2"/>
</dbReference>
<dbReference type="SUPFAM" id="SSF46689">
    <property type="entry name" value="Homeodomain-like"/>
    <property type="match status" value="1"/>
</dbReference>
<proteinExistence type="predicted"/>
<name>A0AAE0RLI5_9TELE</name>
<dbReference type="InterPro" id="IPR036397">
    <property type="entry name" value="RNaseH_sf"/>
</dbReference>
<dbReference type="Pfam" id="PF01498">
    <property type="entry name" value="HTH_Tnp_Tc3_2"/>
    <property type="match status" value="1"/>
</dbReference>
<feature type="domain" description="SAM" evidence="7">
    <location>
        <begin position="40"/>
        <end position="103"/>
    </location>
</feature>
<keyword evidence="3" id="KW-0677">Repeat</keyword>
<dbReference type="Gene3D" id="1.10.150.50">
    <property type="entry name" value="Transcription Factor, Ets-1"/>
    <property type="match status" value="2"/>
</dbReference>
<keyword evidence="2" id="KW-0963">Cytoplasm</keyword>
<dbReference type="PROSITE" id="PS50105">
    <property type="entry name" value="SAM_DOMAIN"/>
    <property type="match status" value="2"/>
</dbReference>
<feature type="domain" description="SAM" evidence="7">
    <location>
        <begin position="113"/>
        <end position="168"/>
    </location>
</feature>
<evidence type="ECO:0000256" key="5">
    <source>
        <dbReference type="SAM" id="MobiDB-lite"/>
    </source>
</evidence>
<organism evidence="8 9">
    <name type="scientific">Hemibagrus guttatus</name>
    <dbReference type="NCBI Taxonomy" id="175788"/>
    <lineage>
        <taxon>Eukaryota</taxon>
        <taxon>Metazoa</taxon>
        <taxon>Chordata</taxon>
        <taxon>Craniata</taxon>
        <taxon>Vertebrata</taxon>
        <taxon>Euteleostomi</taxon>
        <taxon>Actinopterygii</taxon>
        <taxon>Neopterygii</taxon>
        <taxon>Teleostei</taxon>
        <taxon>Ostariophysi</taxon>
        <taxon>Siluriformes</taxon>
        <taxon>Bagridae</taxon>
        <taxon>Hemibagrus</taxon>
    </lineage>
</organism>
<comment type="caution">
    <text evidence="8">The sequence shown here is derived from an EMBL/GenBank/DDBJ whole genome shotgun (WGS) entry which is preliminary data.</text>
</comment>
<feature type="region of interest" description="Disordered" evidence="5">
    <location>
        <begin position="236"/>
        <end position="262"/>
    </location>
</feature>